<accession>A0A1S1QSU7</accession>
<dbReference type="Proteomes" id="UP000179627">
    <property type="component" value="Unassembled WGS sequence"/>
</dbReference>
<name>A0A1S1QSU7_9ACTN</name>
<protein>
    <recommendedName>
        <fullName evidence="3">Yqey-like protein</fullName>
    </recommendedName>
</protein>
<dbReference type="Gene3D" id="1.10.1510.10">
    <property type="entry name" value="Uncharacterised protein YqeY/AIM41 PF09424, N-terminal domain"/>
    <property type="match status" value="1"/>
</dbReference>
<evidence type="ECO:0000313" key="2">
    <source>
        <dbReference type="Proteomes" id="UP000179627"/>
    </source>
</evidence>
<evidence type="ECO:0000313" key="1">
    <source>
        <dbReference type="EMBL" id="OHV35464.1"/>
    </source>
</evidence>
<organism evidence="1 2">
    <name type="scientific">Parafrankia colletiae</name>
    <dbReference type="NCBI Taxonomy" id="573497"/>
    <lineage>
        <taxon>Bacteria</taxon>
        <taxon>Bacillati</taxon>
        <taxon>Actinomycetota</taxon>
        <taxon>Actinomycetes</taxon>
        <taxon>Frankiales</taxon>
        <taxon>Frankiaceae</taxon>
        <taxon>Parafrankia</taxon>
    </lineage>
</organism>
<keyword evidence="2" id="KW-1185">Reference proteome</keyword>
<comment type="caution">
    <text evidence="1">The sequence shown here is derived from an EMBL/GenBank/DDBJ whole genome shotgun (WGS) entry which is preliminary data.</text>
</comment>
<sequence>MATPDVRVLRAALRDDLVAAMKARNRDAVTALRTTIAALDNAEAVAVEVPGQEQPPASGRIAGGREGLGVTEAERRELSADTVRAILRSQLSERVDEADRYDALGQAAAGDRLRREADALRKYVQE</sequence>
<gene>
    <name evidence="1" type="ORF">CC117_19740</name>
</gene>
<reference evidence="2" key="1">
    <citation type="submission" date="2016-07" db="EMBL/GenBank/DDBJ databases">
        <title>Sequence Frankia sp. strain CcI1.17.</title>
        <authorList>
            <person name="Ghodhbane-Gtari F."/>
            <person name="Swanson E."/>
            <person name="Gueddou A."/>
            <person name="Morris K."/>
            <person name="Hezbri K."/>
            <person name="Ktari A."/>
            <person name="Nouioui I."/>
            <person name="Abebe-Akele F."/>
            <person name="Simpson S."/>
            <person name="Thomas K."/>
            <person name="Gtari M."/>
            <person name="Tisa L.S."/>
            <person name="Hurst S."/>
        </authorList>
    </citation>
    <scope>NUCLEOTIDE SEQUENCE [LARGE SCALE GENOMIC DNA]</scope>
    <source>
        <strain evidence="2">Cc1.17</strain>
    </source>
</reference>
<dbReference type="EMBL" id="MBLM01000121">
    <property type="protein sequence ID" value="OHV35464.1"/>
    <property type="molecule type" value="Genomic_DNA"/>
</dbReference>
<dbReference type="OrthoDB" id="4762887at2"/>
<dbReference type="RefSeq" id="WP_071085634.1">
    <property type="nucleotide sequence ID" value="NZ_MBLM01000121.1"/>
</dbReference>
<dbReference type="AlphaFoldDB" id="A0A1S1QSU7"/>
<proteinExistence type="predicted"/>
<evidence type="ECO:0008006" key="3">
    <source>
        <dbReference type="Google" id="ProtNLM"/>
    </source>
</evidence>
<dbReference type="InterPro" id="IPR042184">
    <property type="entry name" value="YqeY/Aim41_N"/>
</dbReference>